<dbReference type="PANTHER" id="PTHR11059:SF0">
    <property type="entry name" value="DNA REPAIR PROTEIN RECN"/>
    <property type="match status" value="1"/>
</dbReference>
<dbReference type="RefSeq" id="WP_005371992.1">
    <property type="nucleotide sequence ID" value="NZ_CM001475.1"/>
</dbReference>
<gene>
    <name evidence="12" type="ORF">Metal_2051</name>
</gene>
<evidence type="ECO:0000256" key="6">
    <source>
        <dbReference type="ARBA" id="ARBA00022840"/>
    </source>
</evidence>
<dbReference type="Gene3D" id="3.40.50.300">
    <property type="entry name" value="P-loop containing nucleotide triphosphate hydrolases"/>
    <property type="match status" value="2"/>
</dbReference>
<evidence type="ECO:0000256" key="1">
    <source>
        <dbReference type="ARBA" id="ARBA00003618"/>
    </source>
</evidence>
<comment type="similarity">
    <text evidence="2 9">Belongs to the RecN family.</text>
</comment>
<keyword evidence="5 9" id="KW-0227">DNA damage</keyword>
<comment type="function">
    <text evidence="1 9">May be involved in recombinational repair of damaged DNA.</text>
</comment>
<proteinExistence type="inferred from homology"/>
<keyword evidence="13" id="KW-1185">Reference proteome</keyword>
<organism evidence="12 13">
    <name type="scientific">Methylomicrobium album BG8</name>
    <dbReference type="NCBI Taxonomy" id="686340"/>
    <lineage>
        <taxon>Bacteria</taxon>
        <taxon>Pseudomonadati</taxon>
        <taxon>Pseudomonadota</taxon>
        <taxon>Gammaproteobacteria</taxon>
        <taxon>Methylococcales</taxon>
        <taxon>Methylococcaceae</taxon>
        <taxon>Methylomicrobium</taxon>
    </lineage>
</organism>
<dbReference type="EMBL" id="CM001475">
    <property type="protein sequence ID" value="EIC29810.1"/>
    <property type="molecule type" value="Genomic_DNA"/>
</dbReference>
<dbReference type="InterPro" id="IPR004604">
    <property type="entry name" value="DNA_recomb/repair_RecN"/>
</dbReference>
<dbReference type="GO" id="GO:0006310">
    <property type="term" value="P:DNA recombination"/>
    <property type="evidence" value="ECO:0007669"/>
    <property type="project" value="InterPro"/>
</dbReference>
<dbReference type="InterPro" id="IPR027417">
    <property type="entry name" value="P-loop_NTPase"/>
</dbReference>
<evidence type="ECO:0000256" key="7">
    <source>
        <dbReference type="ARBA" id="ARBA00023204"/>
    </source>
</evidence>
<keyword evidence="7 9" id="KW-0234">DNA repair</keyword>
<reference evidence="12 13" key="1">
    <citation type="journal article" date="2013" name="Genome Announc.">
        <title>Genome Sequence of the Obligate Gammaproteobacterial Methanotroph Methylomicrobium album Strain BG8.</title>
        <authorList>
            <person name="Kits K.D."/>
            <person name="Kalyuzhnaya M.G."/>
            <person name="Klotz M.G."/>
            <person name="Jetten M.S."/>
            <person name="Op den Camp H.J."/>
            <person name="Vuilleumier S."/>
            <person name="Bringel F."/>
            <person name="Dispirito A.A."/>
            <person name="Murrell J.C."/>
            <person name="Bruce D."/>
            <person name="Cheng J.F."/>
            <person name="Copeland A."/>
            <person name="Goodwin L."/>
            <person name="Hauser L."/>
            <person name="Lajus A."/>
            <person name="Land M.L."/>
            <person name="Lapidus A."/>
            <person name="Lucas S."/>
            <person name="Medigue C."/>
            <person name="Pitluck S."/>
            <person name="Woyke T."/>
            <person name="Zeytun A."/>
            <person name="Stein L.Y."/>
        </authorList>
    </citation>
    <scope>NUCLEOTIDE SEQUENCE [LARGE SCALE GENOMIC DNA]</scope>
    <source>
        <strain evidence="12 13">BG8</strain>
    </source>
</reference>
<accession>H8GQI3</accession>
<dbReference type="HOGENOM" id="CLU_018297_3_1_6"/>
<dbReference type="eggNOG" id="COG0497">
    <property type="taxonomic scope" value="Bacteria"/>
</dbReference>
<dbReference type="GO" id="GO:0006281">
    <property type="term" value="P:DNA repair"/>
    <property type="evidence" value="ECO:0007669"/>
    <property type="project" value="UniProtKB-KW"/>
</dbReference>
<sequence>MLLNLNILDLAVVKSLDLDLEKGMSVLTGETGAGKSILLTALGLALGDRADSGYVRPEAKRAEINLEFDLDDAPFARDWLAENELDDDDRCLIRRVVSDDGRSKAYINNRPVTLQSLQELSEKLVEIHGQHAHLTLLGADEQRRLLDAFAKNQPLLDRLNACYRQWHQAHRELSALRKASLDHSEREELLRYQLDELAQLDLAHFDYQALSDEHSKLANLGHILSSGQQQLDVLYENDQVSVLRMLGHCVSELTHLARFAPELNGVCSLLAEAQIQVEEAALDLRRFLELQEADPKRLEELESRIGMIQSLSRKHHAAPEDLPELAQKLAHELDNLTHSEERLGELEADVAKYLEQYRQLAVELTEKRRESATRLGQQISAMIKELGMPQGEFRVELSEPDSREPKPNGLDRIEFLVSANPGMPPKPLAKVASGGELARISLAIQVTTSSDRTTPTMIFDEVDSGIGGGIAEIVGQKLRSLSRDRQVMCVTHLPQVAAQAHHHLFVAKNQQTDITSSTVRVLDGEARILEVARMLGGVNLTENTLAHAREMLTLGNSQP</sequence>
<dbReference type="CDD" id="cd03241">
    <property type="entry name" value="ABC_RecN"/>
    <property type="match status" value="2"/>
</dbReference>
<dbReference type="AlphaFoldDB" id="H8GQI3"/>
<feature type="coiled-coil region" evidence="10">
    <location>
        <begin position="336"/>
        <end position="374"/>
    </location>
</feature>
<dbReference type="SUPFAM" id="SSF52540">
    <property type="entry name" value="P-loop containing nucleoside triphosphate hydrolases"/>
    <property type="match status" value="1"/>
</dbReference>
<keyword evidence="6" id="KW-0067">ATP-binding</keyword>
<evidence type="ECO:0000313" key="12">
    <source>
        <dbReference type="EMBL" id="EIC29810.1"/>
    </source>
</evidence>
<dbReference type="InterPro" id="IPR003395">
    <property type="entry name" value="RecF/RecN/SMC_N"/>
</dbReference>
<dbReference type="GO" id="GO:0005524">
    <property type="term" value="F:ATP binding"/>
    <property type="evidence" value="ECO:0007669"/>
    <property type="project" value="UniProtKB-KW"/>
</dbReference>
<dbReference type="NCBIfam" id="NF008121">
    <property type="entry name" value="PRK10869.1"/>
    <property type="match status" value="1"/>
</dbReference>
<keyword evidence="4" id="KW-0547">Nucleotide-binding</keyword>
<evidence type="ECO:0000256" key="4">
    <source>
        <dbReference type="ARBA" id="ARBA00022741"/>
    </source>
</evidence>
<dbReference type="PANTHER" id="PTHR11059">
    <property type="entry name" value="DNA REPAIR PROTEIN RECN"/>
    <property type="match status" value="1"/>
</dbReference>
<dbReference type="GO" id="GO:0009432">
    <property type="term" value="P:SOS response"/>
    <property type="evidence" value="ECO:0007669"/>
    <property type="project" value="TreeGrafter"/>
</dbReference>
<protein>
    <recommendedName>
        <fullName evidence="3 9">DNA repair protein RecN</fullName>
    </recommendedName>
    <alternativeName>
        <fullName evidence="8 9">Recombination protein N</fullName>
    </alternativeName>
</protein>
<evidence type="ECO:0000256" key="2">
    <source>
        <dbReference type="ARBA" id="ARBA00009441"/>
    </source>
</evidence>
<evidence type="ECO:0000256" key="9">
    <source>
        <dbReference type="PIRNR" id="PIRNR003128"/>
    </source>
</evidence>
<evidence type="ECO:0000259" key="11">
    <source>
        <dbReference type="Pfam" id="PF02463"/>
    </source>
</evidence>
<evidence type="ECO:0000256" key="8">
    <source>
        <dbReference type="ARBA" id="ARBA00033408"/>
    </source>
</evidence>
<dbReference type="Proteomes" id="UP000005090">
    <property type="component" value="Chromosome"/>
</dbReference>
<feature type="domain" description="RecF/RecN/SMC N-terminal" evidence="11">
    <location>
        <begin position="14"/>
        <end position="511"/>
    </location>
</feature>
<dbReference type="PIRSF" id="PIRSF003128">
    <property type="entry name" value="RecN"/>
    <property type="match status" value="1"/>
</dbReference>
<dbReference type="NCBIfam" id="TIGR00634">
    <property type="entry name" value="recN"/>
    <property type="match status" value="1"/>
</dbReference>
<dbReference type="STRING" id="686340.Metal_2051"/>
<keyword evidence="10" id="KW-0175">Coiled coil</keyword>
<evidence type="ECO:0000256" key="3">
    <source>
        <dbReference type="ARBA" id="ARBA00021315"/>
    </source>
</evidence>
<evidence type="ECO:0000256" key="5">
    <source>
        <dbReference type="ARBA" id="ARBA00022763"/>
    </source>
</evidence>
<dbReference type="Pfam" id="PF02463">
    <property type="entry name" value="SMC_N"/>
    <property type="match status" value="1"/>
</dbReference>
<name>H8GQI3_METAL</name>
<dbReference type="FunFam" id="3.40.50.300:FF:000356">
    <property type="entry name" value="DNA repair protein RecN"/>
    <property type="match status" value="1"/>
</dbReference>
<evidence type="ECO:0000256" key="10">
    <source>
        <dbReference type="SAM" id="Coils"/>
    </source>
</evidence>
<dbReference type="GO" id="GO:0043590">
    <property type="term" value="C:bacterial nucleoid"/>
    <property type="evidence" value="ECO:0007669"/>
    <property type="project" value="TreeGrafter"/>
</dbReference>
<evidence type="ECO:0000313" key="13">
    <source>
        <dbReference type="Proteomes" id="UP000005090"/>
    </source>
</evidence>
<dbReference type="FunFam" id="3.40.50.300:FF:000319">
    <property type="entry name" value="DNA repair protein RecN"/>
    <property type="match status" value="1"/>
</dbReference>